<evidence type="ECO:0000313" key="3">
    <source>
        <dbReference type="EMBL" id="PKR58571.1"/>
    </source>
</evidence>
<reference evidence="3 4" key="1">
    <citation type="submission" date="2017-09" db="EMBL/GenBank/DDBJ databases">
        <title>Biodiversity and function of Thalassospira species in the particle-attached aromatic-hydrocarbon-degrading consortia from the surface seawater of the China South Sea.</title>
        <authorList>
            <person name="Dong C."/>
            <person name="Lai Q."/>
            <person name="Shao Z."/>
        </authorList>
    </citation>
    <scope>NUCLEOTIDE SEQUENCE [LARGE SCALE GENOMIC DNA]</scope>
    <source>
        <strain evidence="3 4">139Z-12</strain>
    </source>
</reference>
<dbReference type="InterPro" id="IPR036956">
    <property type="entry name" value="Impact_N_sf"/>
</dbReference>
<keyword evidence="4" id="KW-1185">Reference proteome</keyword>
<name>A0A2N3L6X5_9PROT</name>
<dbReference type="SUPFAM" id="SSF54211">
    <property type="entry name" value="Ribosomal protein S5 domain 2-like"/>
    <property type="match status" value="1"/>
</dbReference>
<comment type="caution">
    <text evidence="3">The sequence shown here is derived from an EMBL/GenBank/DDBJ whole genome shotgun (WGS) entry which is preliminary data.</text>
</comment>
<dbReference type="PANTHER" id="PTHR16301">
    <property type="entry name" value="IMPACT-RELATED"/>
    <property type="match status" value="1"/>
</dbReference>
<accession>A0A2N3L6X5</accession>
<dbReference type="GO" id="GO:0005737">
    <property type="term" value="C:cytoplasm"/>
    <property type="evidence" value="ECO:0007669"/>
    <property type="project" value="TreeGrafter"/>
</dbReference>
<proteinExistence type="inferred from homology"/>
<dbReference type="InterPro" id="IPR001498">
    <property type="entry name" value="Impact_N"/>
</dbReference>
<gene>
    <name evidence="3" type="ORF">COO92_10415</name>
</gene>
<dbReference type="InterPro" id="IPR020568">
    <property type="entry name" value="Ribosomal_Su5_D2-typ_SF"/>
</dbReference>
<protein>
    <submittedName>
        <fullName evidence="3">YigZ family protein</fullName>
    </submittedName>
</protein>
<dbReference type="Gene3D" id="3.30.230.30">
    <property type="entry name" value="Impact, N-terminal domain"/>
    <property type="match status" value="1"/>
</dbReference>
<dbReference type="InterPro" id="IPR023582">
    <property type="entry name" value="Impact"/>
</dbReference>
<dbReference type="PANTHER" id="PTHR16301:SF20">
    <property type="entry name" value="IMPACT FAMILY MEMBER YIGZ"/>
    <property type="match status" value="1"/>
</dbReference>
<dbReference type="GO" id="GO:0006446">
    <property type="term" value="P:regulation of translational initiation"/>
    <property type="evidence" value="ECO:0007669"/>
    <property type="project" value="TreeGrafter"/>
</dbReference>
<comment type="similarity">
    <text evidence="1">Belongs to the IMPACT family.</text>
</comment>
<dbReference type="AlphaFoldDB" id="A0A2N3L6X5"/>
<evidence type="ECO:0000256" key="1">
    <source>
        <dbReference type="ARBA" id="ARBA00007665"/>
    </source>
</evidence>
<sequence length="187" mass="20434">MKTIARPAYAETEEKKSRFLAELVFYEDLATRVGELRSLHPKANHHVTAYRYLNDEEQLIEHGKDDGEPSGTSGVPCLKVLQGRDLINVAVIVTRYFGGTKLGTGGLVRAYSGAANAACSEAEIIDYIPQGEAELFAEFSDAGTLEQACGQDGITVLDRQFDTTGTRIKIAGPREILCELAERFPLP</sequence>
<dbReference type="EMBL" id="NXGX01000004">
    <property type="protein sequence ID" value="PKR58571.1"/>
    <property type="molecule type" value="Genomic_DNA"/>
</dbReference>
<evidence type="ECO:0000313" key="4">
    <source>
        <dbReference type="Proteomes" id="UP000233332"/>
    </source>
</evidence>
<feature type="domain" description="Impact N-terminal" evidence="2">
    <location>
        <begin position="15"/>
        <end position="118"/>
    </location>
</feature>
<dbReference type="Proteomes" id="UP000233332">
    <property type="component" value="Unassembled WGS sequence"/>
</dbReference>
<organism evidence="3 4">
    <name type="scientific">Thalassospira lohafexi</name>
    <dbReference type="NCBI Taxonomy" id="744227"/>
    <lineage>
        <taxon>Bacteria</taxon>
        <taxon>Pseudomonadati</taxon>
        <taxon>Pseudomonadota</taxon>
        <taxon>Alphaproteobacteria</taxon>
        <taxon>Rhodospirillales</taxon>
        <taxon>Thalassospiraceae</taxon>
        <taxon>Thalassospira</taxon>
    </lineage>
</organism>
<evidence type="ECO:0000259" key="2">
    <source>
        <dbReference type="Pfam" id="PF01205"/>
    </source>
</evidence>
<dbReference type="Pfam" id="PF01205">
    <property type="entry name" value="Impact_N"/>
    <property type="match status" value="1"/>
</dbReference>